<dbReference type="RefSeq" id="WP_208915785.1">
    <property type="nucleotide sequence ID" value="NZ_LT840184.1"/>
</dbReference>
<organism evidence="2 3">
    <name type="scientific">Paenibacillus uliginis N3/975</name>
    <dbReference type="NCBI Taxonomy" id="1313296"/>
    <lineage>
        <taxon>Bacteria</taxon>
        <taxon>Bacillati</taxon>
        <taxon>Bacillota</taxon>
        <taxon>Bacilli</taxon>
        <taxon>Bacillales</taxon>
        <taxon>Paenibacillaceae</taxon>
        <taxon>Paenibacillus</taxon>
    </lineage>
</organism>
<gene>
    <name evidence="2" type="ORF">SAMN05661091_5127</name>
</gene>
<dbReference type="Proteomes" id="UP000192940">
    <property type="component" value="Chromosome I"/>
</dbReference>
<evidence type="ECO:0000256" key="1">
    <source>
        <dbReference type="SAM" id="MobiDB-lite"/>
    </source>
</evidence>
<sequence length="45" mass="5177">MPHHKPRKIENQQNKSSIMEESKTLKPKKANDYVPSLNGISKQES</sequence>
<proteinExistence type="predicted"/>
<protein>
    <submittedName>
        <fullName evidence="2">Uncharacterized protein</fullName>
    </submittedName>
</protein>
<keyword evidence="3" id="KW-1185">Reference proteome</keyword>
<reference evidence="2 3" key="1">
    <citation type="submission" date="2017-04" db="EMBL/GenBank/DDBJ databases">
        <authorList>
            <person name="Afonso C.L."/>
            <person name="Miller P.J."/>
            <person name="Scott M.A."/>
            <person name="Spackman E."/>
            <person name="Goraichik I."/>
            <person name="Dimitrov K.M."/>
            <person name="Suarez D.L."/>
            <person name="Swayne D.E."/>
        </authorList>
    </citation>
    <scope>NUCLEOTIDE SEQUENCE [LARGE SCALE GENOMIC DNA]</scope>
    <source>
        <strain evidence="2 3">N3/975</strain>
    </source>
</reference>
<dbReference type="AlphaFoldDB" id="A0A1X7HPI8"/>
<name>A0A1X7HPI8_9BACL</name>
<evidence type="ECO:0000313" key="2">
    <source>
        <dbReference type="EMBL" id="SMF90585.1"/>
    </source>
</evidence>
<accession>A0A1X7HPI8</accession>
<feature type="region of interest" description="Disordered" evidence="1">
    <location>
        <begin position="1"/>
        <end position="45"/>
    </location>
</feature>
<evidence type="ECO:0000313" key="3">
    <source>
        <dbReference type="Proteomes" id="UP000192940"/>
    </source>
</evidence>
<dbReference type="STRING" id="1313296.SAMN05661091_5127"/>
<dbReference type="EMBL" id="LT840184">
    <property type="protein sequence ID" value="SMF90585.1"/>
    <property type="molecule type" value="Genomic_DNA"/>
</dbReference>